<dbReference type="Gene3D" id="3.40.720.10">
    <property type="entry name" value="Alkaline Phosphatase, subunit A"/>
    <property type="match status" value="1"/>
</dbReference>
<evidence type="ECO:0000259" key="3">
    <source>
        <dbReference type="Pfam" id="PF00884"/>
    </source>
</evidence>
<evidence type="ECO:0000256" key="2">
    <source>
        <dbReference type="ARBA" id="ARBA00022801"/>
    </source>
</evidence>
<dbReference type="InterPro" id="IPR017850">
    <property type="entry name" value="Alkaline_phosphatase_core_sf"/>
</dbReference>
<dbReference type="PANTHER" id="PTHR45953:SF1">
    <property type="entry name" value="IDURONATE 2-SULFATASE"/>
    <property type="match status" value="1"/>
</dbReference>
<feature type="domain" description="Sulfatase N-terminal" evidence="3">
    <location>
        <begin position="2"/>
        <end position="360"/>
    </location>
</feature>
<accession>A0A381TR37</accession>
<reference evidence="4" key="1">
    <citation type="submission" date="2018-05" db="EMBL/GenBank/DDBJ databases">
        <authorList>
            <person name="Lanie J.A."/>
            <person name="Ng W.-L."/>
            <person name="Kazmierczak K.M."/>
            <person name="Andrzejewski T.M."/>
            <person name="Davidsen T.M."/>
            <person name="Wayne K.J."/>
            <person name="Tettelin H."/>
            <person name="Glass J.I."/>
            <person name="Rusch D."/>
            <person name="Podicherti R."/>
            <person name="Tsui H.-C.T."/>
            <person name="Winkler M.E."/>
        </authorList>
    </citation>
    <scope>NUCLEOTIDE SEQUENCE</scope>
</reference>
<evidence type="ECO:0000256" key="1">
    <source>
        <dbReference type="ARBA" id="ARBA00022723"/>
    </source>
</evidence>
<sequence length="471" mass="52222">MLVTLDQWRGDCLGAAGHQVVRTPHLDRLAAEGIRFTSHYAQAAPCGPSRASLLTGTYQHVHRSVQNGTPLDARFTNVALEARAAGYDPVLFGHTDTTVDPRTVPDDDPRLEDYEGPLPGFRIALELPEHREAWYRWLEDRGHDISDRGRFLRPRADVSIPDGRGASWPPPPFATDETETAFVVGEVLDELERLSADGEPWFVHASIYRPHPPFVVPEPYNDLVDPAEVPEPIVDEPGDNHPFLAAARAWVAPPTDPLDLLQVRATYYGMMAEVDTQMGRLLTGLDDLGVADQTVVVVTSDHGEMLGDHGLMSKLGFFDQSFHIPLIIRYPALDGPAGGVVDRFTENVDLMPTLLDLAGAEVPRQCQGRSLRPFLAGEEPDQWRSAVHWEYDFRLFAGVADLPGNQCNLAVHRDRTGKYVHFAGWPALFYDLVDDPGERRPLAAHPSMADHAAALLGWRMATDEQELSDHL</sequence>
<proteinExistence type="predicted"/>
<protein>
    <recommendedName>
        <fullName evidence="3">Sulfatase N-terminal domain-containing protein</fullName>
    </recommendedName>
</protein>
<evidence type="ECO:0000313" key="4">
    <source>
        <dbReference type="EMBL" id="SVA18515.1"/>
    </source>
</evidence>
<dbReference type="InterPro" id="IPR000917">
    <property type="entry name" value="Sulfatase_N"/>
</dbReference>
<keyword evidence="2" id="KW-0378">Hydrolase</keyword>
<gene>
    <name evidence="4" type="ORF">METZ01_LOCUS71369</name>
</gene>
<keyword evidence="1" id="KW-0479">Metal-binding</keyword>
<dbReference type="Pfam" id="PF00884">
    <property type="entry name" value="Sulfatase"/>
    <property type="match status" value="1"/>
</dbReference>
<dbReference type="EMBL" id="UINC01005021">
    <property type="protein sequence ID" value="SVA18515.1"/>
    <property type="molecule type" value="Genomic_DNA"/>
</dbReference>
<dbReference type="AlphaFoldDB" id="A0A381TR37"/>
<dbReference type="GO" id="GO:0046872">
    <property type="term" value="F:metal ion binding"/>
    <property type="evidence" value="ECO:0007669"/>
    <property type="project" value="UniProtKB-KW"/>
</dbReference>
<dbReference type="GO" id="GO:0005737">
    <property type="term" value="C:cytoplasm"/>
    <property type="evidence" value="ECO:0007669"/>
    <property type="project" value="TreeGrafter"/>
</dbReference>
<organism evidence="4">
    <name type="scientific">marine metagenome</name>
    <dbReference type="NCBI Taxonomy" id="408172"/>
    <lineage>
        <taxon>unclassified sequences</taxon>
        <taxon>metagenomes</taxon>
        <taxon>ecological metagenomes</taxon>
    </lineage>
</organism>
<dbReference type="SUPFAM" id="SSF53649">
    <property type="entry name" value="Alkaline phosphatase-like"/>
    <property type="match status" value="1"/>
</dbReference>
<dbReference type="GO" id="GO:0008484">
    <property type="term" value="F:sulfuric ester hydrolase activity"/>
    <property type="evidence" value="ECO:0007669"/>
    <property type="project" value="TreeGrafter"/>
</dbReference>
<feature type="non-terminal residue" evidence="4">
    <location>
        <position position="471"/>
    </location>
</feature>
<name>A0A381TR37_9ZZZZ</name>
<dbReference type="PANTHER" id="PTHR45953">
    <property type="entry name" value="IDURONATE 2-SULFATASE"/>
    <property type="match status" value="1"/>
</dbReference>